<evidence type="ECO:0000313" key="3">
    <source>
        <dbReference type="Proteomes" id="UP000196475"/>
    </source>
</evidence>
<keyword evidence="1" id="KW-0472">Membrane</keyword>
<evidence type="ECO:0000313" key="2">
    <source>
        <dbReference type="EMBL" id="OUM87025.1"/>
    </source>
</evidence>
<feature type="transmembrane region" description="Helical" evidence="1">
    <location>
        <begin position="12"/>
        <end position="31"/>
    </location>
</feature>
<accession>A0A1Y3PI11</accession>
<organism evidence="2 3">
    <name type="scientific">Bacillus thermozeamaize</name>
    <dbReference type="NCBI Taxonomy" id="230954"/>
    <lineage>
        <taxon>Bacteria</taxon>
        <taxon>Bacillati</taxon>
        <taxon>Bacillota</taxon>
        <taxon>Bacilli</taxon>
        <taxon>Bacillales</taxon>
        <taxon>Bacillaceae</taxon>
        <taxon>Bacillus</taxon>
    </lineage>
</organism>
<dbReference type="EMBL" id="LZRT01000080">
    <property type="protein sequence ID" value="OUM87025.1"/>
    <property type="molecule type" value="Genomic_DNA"/>
</dbReference>
<dbReference type="Proteomes" id="UP000196475">
    <property type="component" value="Unassembled WGS sequence"/>
</dbReference>
<dbReference type="AlphaFoldDB" id="A0A1Y3PI11"/>
<gene>
    <name evidence="2" type="ORF">BAA01_16570</name>
</gene>
<protein>
    <submittedName>
        <fullName evidence="2">Uncharacterized protein</fullName>
    </submittedName>
</protein>
<dbReference type="Pfam" id="PF19741">
    <property type="entry name" value="DUF6230"/>
    <property type="match status" value="1"/>
</dbReference>
<evidence type="ECO:0000256" key="1">
    <source>
        <dbReference type="SAM" id="Phobius"/>
    </source>
</evidence>
<keyword evidence="1" id="KW-1133">Transmembrane helix</keyword>
<dbReference type="InterPro" id="IPR046198">
    <property type="entry name" value="DUF6230"/>
</dbReference>
<name>A0A1Y3PI11_9BACI</name>
<reference evidence="3" key="1">
    <citation type="submission" date="2016-06" db="EMBL/GenBank/DDBJ databases">
        <authorList>
            <person name="Nascimento L."/>
            <person name="Pereira R.V."/>
            <person name="Martins L.F."/>
            <person name="Quaggio R.B."/>
            <person name="Silva A.M."/>
            <person name="Setubal J.C."/>
        </authorList>
    </citation>
    <scope>NUCLEOTIDE SEQUENCE [LARGE SCALE GENOMIC DNA]</scope>
</reference>
<proteinExistence type="predicted"/>
<keyword evidence="1" id="KW-0812">Transmembrane</keyword>
<sequence length="202" mass="21128">MGVLHIDRKRFLIMGGVGYAALIALLAALLLTGTVFAAFPVAGIGGFVIAADKIVGDGFKLYPSLGETSEKPSWPQAAVDLSSATISGLNLSKDLDVSGALGNYGIHKVLVEITATQDVVGQGLKLRISGLAADRAEFDTLDVKEKHSDNPLNKLGMEAPKLTLTKAELNTHSLVAQSIAIPGMKLKIKAYDANGKLIGGDF</sequence>
<comment type="caution">
    <text evidence="2">The sequence shown here is derived from an EMBL/GenBank/DDBJ whole genome shotgun (WGS) entry which is preliminary data.</text>
</comment>